<dbReference type="InterPro" id="IPR027417">
    <property type="entry name" value="P-loop_NTPase"/>
</dbReference>
<accession>X1ED86</accession>
<feature type="domain" description="AAA+ ATPase" evidence="3">
    <location>
        <begin position="114"/>
        <end position="248"/>
    </location>
</feature>
<dbReference type="GO" id="GO:0003924">
    <property type="term" value="F:GTPase activity"/>
    <property type="evidence" value="ECO:0007669"/>
    <property type="project" value="InterPro"/>
</dbReference>
<keyword evidence="1" id="KW-0547">Nucleotide-binding</keyword>
<dbReference type="InterPro" id="IPR001806">
    <property type="entry name" value="Small_GTPase"/>
</dbReference>
<dbReference type="SMART" id="SM00382">
    <property type="entry name" value="AAA"/>
    <property type="match status" value="1"/>
</dbReference>
<dbReference type="GO" id="GO:0005525">
    <property type="term" value="F:GTP binding"/>
    <property type="evidence" value="ECO:0007669"/>
    <property type="project" value="UniProtKB-KW"/>
</dbReference>
<dbReference type="InterPro" id="IPR024156">
    <property type="entry name" value="Small_GTPase_ARF"/>
</dbReference>
<proteinExistence type="predicted"/>
<dbReference type="NCBIfam" id="TIGR00231">
    <property type="entry name" value="small_GTP"/>
    <property type="match status" value="1"/>
</dbReference>
<name>X1ED86_9ZZZZ</name>
<dbReference type="Gene3D" id="3.40.50.300">
    <property type="entry name" value="P-loop containing nucleotide triphosphate hydrolases"/>
    <property type="match status" value="1"/>
</dbReference>
<reference evidence="4" key="1">
    <citation type="journal article" date="2014" name="Front. Microbiol.">
        <title>High frequency of phylogenetically diverse reductive dehalogenase-homologous genes in deep subseafloor sedimentary metagenomes.</title>
        <authorList>
            <person name="Kawai M."/>
            <person name="Futagami T."/>
            <person name="Toyoda A."/>
            <person name="Takaki Y."/>
            <person name="Nishi S."/>
            <person name="Hori S."/>
            <person name="Arai W."/>
            <person name="Tsubouchi T."/>
            <person name="Morono Y."/>
            <person name="Uchiyama I."/>
            <person name="Ito T."/>
            <person name="Fujiyama A."/>
            <person name="Inagaki F."/>
            <person name="Takami H."/>
        </authorList>
    </citation>
    <scope>NUCLEOTIDE SEQUENCE</scope>
    <source>
        <strain evidence="4">Expedition CK06-06</strain>
    </source>
</reference>
<dbReference type="InterPro" id="IPR006689">
    <property type="entry name" value="Small_GTPase_ARF/SAR"/>
</dbReference>
<dbReference type="PANTHER" id="PTHR11711">
    <property type="entry name" value="ADP RIBOSYLATION FACTOR-RELATED"/>
    <property type="match status" value="1"/>
</dbReference>
<keyword evidence="2" id="KW-0342">GTP-binding</keyword>
<dbReference type="SUPFAM" id="SSF52540">
    <property type="entry name" value="P-loop containing nucleoside triphosphate hydrolases"/>
    <property type="match status" value="1"/>
</dbReference>
<evidence type="ECO:0000259" key="3">
    <source>
        <dbReference type="SMART" id="SM00382"/>
    </source>
</evidence>
<gene>
    <name evidence="4" type="ORF">S01H4_53496</name>
</gene>
<dbReference type="EMBL" id="BART01030688">
    <property type="protein sequence ID" value="GAH18315.1"/>
    <property type="molecule type" value="Genomic_DNA"/>
</dbReference>
<evidence type="ECO:0000256" key="1">
    <source>
        <dbReference type="ARBA" id="ARBA00022741"/>
    </source>
</evidence>
<organism evidence="4">
    <name type="scientific">marine sediment metagenome</name>
    <dbReference type="NCBI Taxonomy" id="412755"/>
    <lineage>
        <taxon>unclassified sequences</taxon>
        <taxon>metagenomes</taxon>
        <taxon>ecological metagenomes</taxon>
    </lineage>
</organism>
<evidence type="ECO:0000313" key="4">
    <source>
        <dbReference type="EMBL" id="GAH18315.1"/>
    </source>
</evidence>
<dbReference type="PRINTS" id="PR00449">
    <property type="entry name" value="RASTRNSFRMNG"/>
</dbReference>
<dbReference type="InterPro" id="IPR003593">
    <property type="entry name" value="AAA+_ATPase"/>
</dbReference>
<dbReference type="InterPro" id="IPR005225">
    <property type="entry name" value="Small_GTP-bd"/>
</dbReference>
<evidence type="ECO:0000256" key="2">
    <source>
        <dbReference type="ARBA" id="ARBA00023134"/>
    </source>
</evidence>
<dbReference type="SMART" id="SM00174">
    <property type="entry name" value="RHO"/>
    <property type="match status" value="1"/>
</dbReference>
<feature type="non-terminal residue" evidence="4">
    <location>
        <position position="261"/>
    </location>
</feature>
<protein>
    <recommendedName>
        <fullName evidence="3">AAA+ ATPase domain-containing protein</fullName>
    </recommendedName>
</protein>
<comment type="caution">
    <text evidence="4">The sequence shown here is derived from an EMBL/GenBank/DDBJ whole genome shotgun (WGS) entry which is preliminary data.</text>
</comment>
<dbReference type="Pfam" id="PF00025">
    <property type="entry name" value="Arf"/>
    <property type="match status" value="1"/>
</dbReference>
<dbReference type="SMART" id="SM00175">
    <property type="entry name" value="RAB"/>
    <property type="match status" value="1"/>
</dbReference>
<sequence length="261" mass="29518">LRTKSSRTIASTQYWTIEVPRKDIKEFLKARQELFKVAKGKKGISLNVGGNKYFGQNVSPDILLVFITDIDENDRMVTEKITAAAKALGEIVKEKKVPFVKNNYEKLINPFVHSKLKVALVGEGGVGKTTTLHLLMGKIPPKQYIPTIALAMEVIDNIHFANYSIVLWDFAGQERFRKLWKLYFLGADIVFLLTDSTLRNILISKDMFQMIRRDAPHVPIITIANKQDLPNALDPSIIERIIGAETHPLIAIDLAYRNSML</sequence>
<dbReference type="AlphaFoldDB" id="X1ED86"/>
<feature type="non-terminal residue" evidence="4">
    <location>
        <position position="1"/>
    </location>
</feature>
<dbReference type="SMART" id="SM00177">
    <property type="entry name" value="ARF"/>
    <property type="match status" value="1"/>
</dbReference>
<dbReference type="PROSITE" id="PS51419">
    <property type="entry name" value="RAB"/>
    <property type="match status" value="1"/>
</dbReference>